<dbReference type="Pfam" id="PF14849">
    <property type="entry name" value="YidC_periplas"/>
    <property type="match status" value="1"/>
</dbReference>
<evidence type="ECO:0000256" key="6">
    <source>
        <dbReference type="ARBA" id="ARBA00022927"/>
    </source>
</evidence>
<feature type="domain" description="Membrane insertase YidC N-terminal" evidence="11">
    <location>
        <begin position="80"/>
        <end position="180"/>
    </location>
</feature>
<dbReference type="EMBL" id="UINC01050066">
    <property type="protein sequence ID" value="SVB62597.1"/>
    <property type="molecule type" value="Genomic_DNA"/>
</dbReference>
<evidence type="ECO:0000256" key="8">
    <source>
        <dbReference type="ARBA" id="ARBA00033245"/>
    </source>
</evidence>
<dbReference type="AlphaFoldDB" id="A0A382FKF2"/>
<keyword evidence="7" id="KW-0143">Chaperone</keyword>
<name>A0A382FKF2_9ZZZZ</name>
<comment type="subcellular location">
    <subcellularLocation>
        <location evidence="1">Cell membrane</location>
        <topology evidence="1">Multi-pass membrane protein</topology>
    </subcellularLocation>
</comment>
<sequence>METRNLILSIVLSVGVLLLWTIYIEAPNQNINHSIESNQEDSIGEVSELEVEQLDQIEESLGIKKELFETIENSLSNSSRISIDTQSLEGSINLEGLKIDDIVLKKYQESLDENSSKIRVLSPLSTENGYEISFGWLKDKSAEFETPTAESEWRLVSTSNALSGNDELEFEWSNDTGQVF</sequence>
<gene>
    <name evidence="12" type="ORF">METZ01_LOCUS215451</name>
</gene>
<keyword evidence="4" id="KW-0813">Transport</keyword>
<organism evidence="12">
    <name type="scientific">marine metagenome</name>
    <dbReference type="NCBI Taxonomy" id="408172"/>
    <lineage>
        <taxon>unclassified sequences</taxon>
        <taxon>metagenomes</taxon>
        <taxon>ecological metagenomes</taxon>
    </lineage>
</organism>
<evidence type="ECO:0000256" key="10">
    <source>
        <dbReference type="SAM" id="Phobius"/>
    </source>
</evidence>
<keyword evidence="10" id="KW-0472">Membrane</keyword>
<evidence type="ECO:0000256" key="4">
    <source>
        <dbReference type="ARBA" id="ARBA00022448"/>
    </source>
</evidence>
<keyword evidence="5" id="KW-1003">Cell membrane</keyword>
<reference evidence="12" key="1">
    <citation type="submission" date="2018-05" db="EMBL/GenBank/DDBJ databases">
        <authorList>
            <person name="Lanie J.A."/>
            <person name="Ng W.-L."/>
            <person name="Kazmierczak K.M."/>
            <person name="Andrzejewski T.M."/>
            <person name="Davidsen T.M."/>
            <person name="Wayne K.J."/>
            <person name="Tettelin H."/>
            <person name="Glass J.I."/>
            <person name="Rusch D."/>
            <person name="Podicherti R."/>
            <person name="Tsui H.-C.T."/>
            <person name="Winkler M.E."/>
        </authorList>
    </citation>
    <scope>NUCLEOTIDE SEQUENCE</scope>
</reference>
<dbReference type="GO" id="GO:0005886">
    <property type="term" value="C:plasma membrane"/>
    <property type="evidence" value="ECO:0007669"/>
    <property type="project" value="UniProtKB-SubCell"/>
</dbReference>
<protein>
    <recommendedName>
        <fullName evidence="3">Membrane protein insertase YidC</fullName>
    </recommendedName>
    <alternativeName>
        <fullName evidence="9">Foldase YidC</fullName>
    </alternativeName>
    <alternativeName>
        <fullName evidence="8">Membrane integrase YidC</fullName>
    </alternativeName>
</protein>
<comment type="similarity">
    <text evidence="2">Belongs to the OXA1/ALB3/YidC family. Type 1 subfamily.</text>
</comment>
<keyword evidence="10" id="KW-1133">Transmembrane helix</keyword>
<feature type="non-terminal residue" evidence="12">
    <location>
        <position position="180"/>
    </location>
</feature>
<dbReference type="InterPro" id="IPR038221">
    <property type="entry name" value="YidC_periplasmic_sf"/>
</dbReference>
<dbReference type="InterPro" id="IPR028053">
    <property type="entry name" value="Membr_insert_YidC_N"/>
</dbReference>
<accession>A0A382FKF2</accession>
<evidence type="ECO:0000259" key="11">
    <source>
        <dbReference type="Pfam" id="PF14849"/>
    </source>
</evidence>
<evidence type="ECO:0000256" key="2">
    <source>
        <dbReference type="ARBA" id="ARBA00010527"/>
    </source>
</evidence>
<dbReference type="NCBIfam" id="TIGR03593">
    <property type="entry name" value="yidC_nterm"/>
    <property type="match status" value="1"/>
</dbReference>
<evidence type="ECO:0000256" key="7">
    <source>
        <dbReference type="ARBA" id="ARBA00023186"/>
    </source>
</evidence>
<keyword evidence="6" id="KW-0653">Protein transport</keyword>
<evidence type="ECO:0000256" key="1">
    <source>
        <dbReference type="ARBA" id="ARBA00004651"/>
    </source>
</evidence>
<evidence type="ECO:0000256" key="5">
    <source>
        <dbReference type="ARBA" id="ARBA00022475"/>
    </source>
</evidence>
<dbReference type="GO" id="GO:0015031">
    <property type="term" value="P:protein transport"/>
    <property type="evidence" value="ECO:0007669"/>
    <property type="project" value="UniProtKB-KW"/>
</dbReference>
<keyword evidence="10" id="KW-0812">Transmembrane</keyword>
<evidence type="ECO:0000256" key="3">
    <source>
        <dbReference type="ARBA" id="ARBA00015325"/>
    </source>
</evidence>
<evidence type="ECO:0000313" key="12">
    <source>
        <dbReference type="EMBL" id="SVB62597.1"/>
    </source>
</evidence>
<proteinExistence type="inferred from homology"/>
<dbReference type="Gene3D" id="2.70.98.90">
    <property type="match status" value="1"/>
</dbReference>
<evidence type="ECO:0000256" key="9">
    <source>
        <dbReference type="ARBA" id="ARBA00033342"/>
    </source>
</evidence>
<feature type="transmembrane region" description="Helical" evidence="10">
    <location>
        <begin position="6"/>
        <end position="24"/>
    </location>
</feature>